<reference evidence="1 2" key="1">
    <citation type="journal article" date="2020" name="ISME J.">
        <title>Uncovering the hidden diversity of litter-decomposition mechanisms in mushroom-forming fungi.</title>
        <authorList>
            <person name="Floudas D."/>
            <person name="Bentzer J."/>
            <person name="Ahren D."/>
            <person name="Johansson T."/>
            <person name="Persson P."/>
            <person name="Tunlid A."/>
        </authorList>
    </citation>
    <scope>NUCLEOTIDE SEQUENCE [LARGE SCALE GENOMIC DNA]</scope>
    <source>
        <strain evidence="1 2">CBS 146.42</strain>
    </source>
</reference>
<dbReference type="Proteomes" id="UP000559027">
    <property type="component" value="Unassembled WGS sequence"/>
</dbReference>
<gene>
    <name evidence="1" type="ORF">D9756_011021</name>
</gene>
<accession>A0A8H5CTV4</accession>
<dbReference type="AlphaFoldDB" id="A0A8H5CTV4"/>
<sequence>MTDSRHSTCPAWRNRLAPVDALAYKAFKAFFGDEYENVRILLENPDDPPPKGW</sequence>
<organism evidence="1 2">
    <name type="scientific">Leucocoprinus leucothites</name>
    <dbReference type="NCBI Taxonomy" id="201217"/>
    <lineage>
        <taxon>Eukaryota</taxon>
        <taxon>Fungi</taxon>
        <taxon>Dikarya</taxon>
        <taxon>Basidiomycota</taxon>
        <taxon>Agaricomycotina</taxon>
        <taxon>Agaricomycetes</taxon>
        <taxon>Agaricomycetidae</taxon>
        <taxon>Agaricales</taxon>
        <taxon>Agaricineae</taxon>
        <taxon>Agaricaceae</taxon>
        <taxon>Leucocoprinus</taxon>
    </lineage>
</organism>
<evidence type="ECO:0000313" key="2">
    <source>
        <dbReference type="Proteomes" id="UP000559027"/>
    </source>
</evidence>
<proteinExistence type="predicted"/>
<name>A0A8H5CTV4_9AGAR</name>
<keyword evidence="2" id="KW-1185">Reference proteome</keyword>
<comment type="caution">
    <text evidence="1">The sequence shown here is derived from an EMBL/GenBank/DDBJ whole genome shotgun (WGS) entry which is preliminary data.</text>
</comment>
<evidence type="ECO:0000313" key="1">
    <source>
        <dbReference type="EMBL" id="KAF5346996.1"/>
    </source>
</evidence>
<protein>
    <submittedName>
        <fullName evidence="1">Uncharacterized protein</fullName>
    </submittedName>
</protein>
<dbReference type="EMBL" id="JAACJO010000028">
    <property type="protein sequence ID" value="KAF5346996.1"/>
    <property type="molecule type" value="Genomic_DNA"/>
</dbReference>